<dbReference type="EMBL" id="CP014168">
    <property type="protein sequence ID" value="AOH85381.1"/>
    <property type="molecule type" value="Genomic_DNA"/>
</dbReference>
<gene>
    <name evidence="2" type="ORF">AWL63_16960</name>
</gene>
<evidence type="ECO:0000313" key="2">
    <source>
        <dbReference type="EMBL" id="AOH85381.1"/>
    </source>
</evidence>
<dbReference type="STRING" id="1560345.AWL63_16960"/>
<dbReference type="OrthoDB" id="9773932at2"/>
<dbReference type="SUPFAM" id="SSF55729">
    <property type="entry name" value="Acyl-CoA N-acyltransferases (Nat)"/>
    <property type="match status" value="1"/>
</dbReference>
<dbReference type="PANTHER" id="PTHR36174">
    <property type="entry name" value="LIPID II:GLYCINE GLYCYLTRANSFERASE"/>
    <property type="match status" value="1"/>
</dbReference>
<dbReference type="InterPro" id="IPR038740">
    <property type="entry name" value="BioF2-like_GNAT_dom"/>
</dbReference>
<organism evidence="2 3">
    <name type="scientific">Sphingomonas panacis</name>
    <dbReference type="NCBI Taxonomy" id="1560345"/>
    <lineage>
        <taxon>Bacteria</taxon>
        <taxon>Pseudomonadati</taxon>
        <taxon>Pseudomonadota</taxon>
        <taxon>Alphaproteobacteria</taxon>
        <taxon>Sphingomonadales</taxon>
        <taxon>Sphingomonadaceae</taxon>
        <taxon>Sphingomonas</taxon>
    </lineage>
</organism>
<dbReference type="KEGG" id="span:AWL63_16960"/>
<dbReference type="Pfam" id="PF13480">
    <property type="entry name" value="Acetyltransf_6"/>
    <property type="match status" value="1"/>
</dbReference>
<keyword evidence="3" id="KW-1185">Reference proteome</keyword>
<evidence type="ECO:0000259" key="1">
    <source>
        <dbReference type="Pfam" id="PF13480"/>
    </source>
</evidence>
<feature type="domain" description="BioF2-like acetyltransferase" evidence="1">
    <location>
        <begin position="166"/>
        <end position="298"/>
    </location>
</feature>
<proteinExistence type="predicted"/>
<dbReference type="AlphaFoldDB" id="A0A1B3ZD76"/>
<dbReference type="PANTHER" id="PTHR36174:SF1">
    <property type="entry name" value="LIPID II:GLYCINE GLYCYLTRANSFERASE"/>
    <property type="match status" value="1"/>
</dbReference>
<name>A0A1B3ZD76_9SPHN</name>
<evidence type="ECO:0000313" key="3">
    <source>
        <dbReference type="Proteomes" id="UP000094256"/>
    </source>
</evidence>
<dbReference type="InterPro" id="IPR016181">
    <property type="entry name" value="Acyl_CoA_acyltransferase"/>
</dbReference>
<dbReference type="Proteomes" id="UP000094256">
    <property type="component" value="Chromosome"/>
</dbReference>
<reference evidence="2 3" key="1">
    <citation type="submission" date="2016-01" db="EMBL/GenBank/DDBJ databases">
        <title>Complete genome and mega plasmid sequence of Sphingomonas panacis DCY99 elicits systemic resistance in rice to Xanthomonas oryzae.</title>
        <authorList>
            <person name="Kim Y.J."/>
            <person name="Yang D.C."/>
            <person name="Sing P."/>
        </authorList>
    </citation>
    <scope>NUCLEOTIDE SEQUENCE [LARGE SCALE GENOMIC DNA]</scope>
    <source>
        <strain evidence="2 3">DCY99</strain>
    </source>
</reference>
<dbReference type="NCBIfam" id="TIGR03019">
    <property type="entry name" value="pepcterm_femAB"/>
    <property type="match status" value="1"/>
</dbReference>
<dbReference type="Gene3D" id="3.40.630.30">
    <property type="match status" value="1"/>
</dbReference>
<dbReference type="RefSeq" id="WP_069205915.1">
    <property type="nucleotide sequence ID" value="NZ_CP014168.1"/>
</dbReference>
<dbReference type="InterPro" id="IPR050644">
    <property type="entry name" value="PG_Glycine_Bridge_Synth"/>
</dbReference>
<accession>A0A1B3ZD76</accession>
<protein>
    <submittedName>
        <fullName evidence="2">FemAB</fullName>
    </submittedName>
</protein>
<dbReference type="InterPro" id="IPR017469">
    <property type="entry name" value="PEP-CTERM_FemAB-rel"/>
</dbReference>
<sequence length="357" mass="37862">MTVPLLSPLLGLRTADLSDASEAARIADFVRAHPAGTPFHLPAWSLAVAQGCGQRSHTLIAERGDGTIEGVLPMTEVRSRLFGRALVSNGFAVGGGILADSDTAATVLAEAGWALALKLGCPSLELRGGGVPEGDWIAEEGAYLGFTRPLAVSDEAELTAIPRKQRAEVRKALALDLDVTVGSGAEDMKAHYAVYAESVRNLGTPVFPAKLFRSVLATFGDDADILTIRSAGTPVASVLSLYHAGTVYPYWGGGTLAARALRANDRMYFALMSHARARGCTRFDFGRSKVGTGPAAFKKNWGFEGVPLRYAKRVKPGDTPREINPLSPKYRLQVVVWKKLPLGIANLVGPLVSKGLG</sequence>